<dbReference type="Proteomes" id="UP000800040">
    <property type="component" value="Unassembled WGS sequence"/>
</dbReference>
<dbReference type="AlphaFoldDB" id="A0A6A5KIA3"/>
<evidence type="ECO:0000313" key="3">
    <source>
        <dbReference type="Proteomes" id="UP000800040"/>
    </source>
</evidence>
<gene>
    <name evidence="2" type="ORF">BDW02DRAFT_578651</name>
</gene>
<dbReference type="EMBL" id="ML975285">
    <property type="protein sequence ID" value="KAF1835547.1"/>
    <property type="molecule type" value="Genomic_DNA"/>
</dbReference>
<evidence type="ECO:0000313" key="2">
    <source>
        <dbReference type="EMBL" id="KAF1835547.1"/>
    </source>
</evidence>
<feature type="compositionally biased region" description="Basic and acidic residues" evidence="1">
    <location>
        <begin position="15"/>
        <end position="33"/>
    </location>
</feature>
<keyword evidence="3" id="KW-1185">Reference proteome</keyword>
<name>A0A6A5KIA3_9PLEO</name>
<feature type="region of interest" description="Disordered" evidence="1">
    <location>
        <begin position="1"/>
        <end position="63"/>
    </location>
</feature>
<proteinExistence type="predicted"/>
<feature type="compositionally biased region" description="Basic and acidic residues" evidence="1">
    <location>
        <begin position="51"/>
        <end position="63"/>
    </location>
</feature>
<reference evidence="2" key="1">
    <citation type="submission" date="2020-01" db="EMBL/GenBank/DDBJ databases">
        <authorList>
            <consortium name="DOE Joint Genome Institute"/>
            <person name="Haridas S."/>
            <person name="Albert R."/>
            <person name="Binder M."/>
            <person name="Bloem J."/>
            <person name="Labutti K."/>
            <person name="Salamov A."/>
            <person name="Andreopoulos B."/>
            <person name="Baker S.E."/>
            <person name="Barry K."/>
            <person name="Bills G."/>
            <person name="Bluhm B.H."/>
            <person name="Cannon C."/>
            <person name="Castanera R."/>
            <person name="Culley D.E."/>
            <person name="Daum C."/>
            <person name="Ezra D."/>
            <person name="Gonzalez J.B."/>
            <person name="Henrissat B."/>
            <person name="Kuo A."/>
            <person name="Liang C."/>
            <person name="Lipzen A."/>
            <person name="Lutzoni F."/>
            <person name="Magnuson J."/>
            <person name="Mondo S."/>
            <person name="Nolan M."/>
            <person name="Ohm R."/>
            <person name="Pangilinan J."/>
            <person name="Park H.-J."/>
            <person name="Ramirez L."/>
            <person name="Alfaro M."/>
            <person name="Sun H."/>
            <person name="Tritt A."/>
            <person name="Yoshinaga Y."/>
            <person name="Zwiers L.-H."/>
            <person name="Turgeon B.G."/>
            <person name="Goodwin S.B."/>
            <person name="Spatafora J.W."/>
            <person name="Crous P.W."/>
            <person name="Grigoriev I.V."/>
        </authorList>
    </citation>
    <scope>NUCLEOTIDE SEQUENCE</scope>
    <source>
        <strain evidence="2">P77</strain>
    </source>
</reference>
<feature type="compositionally biased region" description="Polar residues" evidence="1">
    <location>
        <begin position="34"/>
        <end position="47"/>
    </location>
</feature>
<protein>
    <submittedName>
        <fullName evidence="2">Uncharacterized protein</fullName>
    </submittedName>
</protein>
<feature type="compositionally biased region" description="Basic and acidic residues" evidence="1">
    <location>
        <begin position="210"/>
        <end position="219"/>
    </location>
</feature>
<accession>A0A6A5KIA3</accession>
<evidence type="ECO:0000256" key="1">
    <source>
        <dbReference type="SAM" id="MobiDB-lite"/>
    </source>
</evidence>
<sequence>MDNGAWQTFLQGGVREMRVRRMDPELRRSDSFRPRQQGSPGNETASGSEEGPEKKKSGDKSRRIRICGKELDGEAGTTSGGGSSSGRVVVVTVVVYLDRLFVAEEGAWCRGQWPVATRIRVAAVGDSLEASERLAQMASIDAIDAVEHMLRCARRSNEKAVFTFSQVMRLHSRKERPPALLAIAARGTAAARWRKARSRHAAASPPSLRPQEHRTLCIQ</sequence>
<feature type="compositionally biased region" description="Polar residues" evidence="1">
    <location>
        <begin position="1"/>
        <end position="10"/>
    </location>
</feature>
<organism evidence="2 3">
    <name type="scientific">Decorospora gaudefroyi</name>
    <dbReference type="NCBI Taxonomy" id="184978"/>
    <lineage>
        <taxon>Eukaryota</taxon>
        <taxon>Fungi</taxon>
        <taxon>Dikarya</taxon>
        <taxon>Ascomycota</taxon>
        <taxon>Pezizomycotina</taxon>
        <taxon>Dothideomycetes</taxon>
        <taxon>Pleosporomycetidae</taxon>
        <taxon>Pleosporales</taxon>
        <taxon>Pleosporineae</taxon>
        <taxon>Pleosporaceae</taxon>
        <taxon>Decorospora</taxon>
    </lineage>
</organism>
<feature type="region of interest" description="Disordered" evidence="1">
    <location>
        <begin position="196"/>
        <end position="219"/>
    </location>
</feature>